<keyword evidence="1" id="KW-0472">Membrane</keyword>
<dbReference type="Proteomes" id="UP000717696">
    <property type="component" value="Unassembled WGS sequence"/>
</dbReference>
<keyword evidence="1" id="KW-1133">Transmembrane helix</keyword>
<reference evidence="2" key="1">
    <citation type="journal article" date="2021" name="Nat. Commun.">
        <title>Genetic determinants of endophytism in the Arabidopsis root mycobiome.</title>
        <authorList>
            <person name="Mesny F."/>
            <person name="Miyauchi S."/>
            <person name="Thiergart T."/>
            <person name="Pickel B."/>
            <person name="Atanasova L."/>
            <person name="Karlsson M."/>
            <person name="Huettel B."/>
            <person name="Barry K.W."/>
            <person name="Haridas S."/>
            <person name="Chen C."/>
            <person name="Bauer D."/>
            <person name="Andreopoulos W."/>
            <person name="Pangilinan J."/>
            <person name="LaButti K."/>
            <person name="Riley R."/>
            <person name="Lipzen A."/>
            <person name="Clum A."/>
            <person name="Drula E."/>
            <person name="Henrissat B."/>
            <person name="Kohler A."/>
            <person name="Grigoriev I.V."/>
            <person name="Martin F.M."/>
            <person name="Hacquard S."/>
        </authorList>
    </citation>
    <scope>NUCLEOTIDE SEQUENCE</scope>
    <source>
        <strain evidence="2">MPI-CAGE-AT-0021</strain>
    </source>
</reference>
<proteinExistence type="predicted"/>
<gene>
    <name evidence="2" type="ORF">B0J13DRAFT_266212</name>
</gene>
<evidence type="ECO:0000256" key="1">
    <source>
        <dbReference type="SAM" id="Phobius"/>
    </source>
</evidence>
<keyword evidence="1" id="KW-0812">Transmembrane</keyword>
<dbReference type="EMBL" id="JAGMUU010000005">
    <property type="protein sequence ID" value="KAH7152519.1"/>
    <property type="molecule type" value="Genomic_DNA"/>
</dbReference>
<evidence type="ECO:0000313" key="2">
    <source>
        <dbReference type="EMBL" id="KAH7152519.1"/>
    </source>
</evidence>
<organism evidence="2 3">
    <name type="scientific">Dactylonectria estremocensis</name>
    <dbReference type="NCBI Taxonomy" id="1079267"/>
    <lineage>
        <taxon>Eukaryota</taxon>
        <taxon>Fungi</taxon>
        <taxon>Dikarya</taxon>
        <taxon>Ascomycota</taxon>
        <taxon>Pezizomycotina</taxon>
        <taxon>Sordariomycetes</taxon>
        <taxon>Hypocreomycetidae</taxon>
        <taxon>Hypocreales</taxon>
        <taxon>Nectriaceae</taxon>
        <taxon>Dactylonectria</taxon>
    </lineage>
</organism>
<evidence type="ECO:0000313" key="3">
    <source>
        <dbReference type="Proteomes" id="UP000717696"/>
    </source>
</evidence>
<accession>A0A9P9JBE3</accession>
<sequence length="202" mass="22786">MARDFVRSPRRWWVVDWWCVVQVVVLFWVALLSSGFDFAGCSYDFTNNTLLIFTTKRKTDGLVDSAFRRRRHLLHTVIHSIHSFIHPSFVRAVYQQQASLSLALVGAPLCSPPALSIRWHAPVPSVHCSWCLALSKPTYGLCHDLCRDLLTSDRPPTRAPDLSLNSRSARVGRIRSFSQDPAISSHRFAMLLAPPATVSRSC</sequence>
<dbReference type="AlphaFoldDB" id="A0A9P9JBE3"/>
<comment type="caution">
    <text evidence="2">The sequence shown here is derived from an EMBL/GenBank/DDBJ whole genome shotgun (WGS) entry which is preliminary data.</text>
</comment>
<protein>
    <submittedName>
        <fullName evidence="2">Uncharacterized protein</fullName>
    </submittedName>
</protein>
<feature type="transmembrane region" description="Helical" evidence="1">
    <location>
        <begin position="12"/>
        <end position="31"/>
    </location>
</feature>
<keyword evidence="3" id="KW-1185">Reference proteome</keyword>
<name>A0A9P9JBE3_9HYPO</name>